<dbReference type="PROSITE" id="PS50293">
    <property type="entry name" value="TPR_REGION"/>
    <property type="match status" value="1"/>
</dbReference>
<dbReference type="PROSITE" id="PS50076">
    <property type="entry name" value="DNAJ_2"/>
    <property type="match status" value="1"/>
</dbReference>
<dbReference type="InterPro" id="IPR036869">
    <property type="entry name" value="J_dom_sf"/>
</dbReference>
<keyword evidence="2 3" id="KW-0802">TPR repeat</keyword>
<feature type="repeat" description="TPR" evidence="3">
    <location>
        <begin position="160"/>
        <end position="193"/>
    </location>
</feature>
<name>A0A1F5R1T2_9BACT</name>
<dbReference type="SMART" id="SM00028">
    <property type="entry name" value="TPR"/>
    <property type="match status" value="2"/>
</dbReference>
<dbReference type="Pfam" id="PF13181">
    <property type="entry name" value="TPR_8"/>
    <property type="match status" value="2"/>
</dbReference>
<dbReference type="InterPro" id="IPR011990">
    <property type="entry name" value="TPR-like_helical_dom_sf"/>
</dbReference>
<dbReference type="PROSITE" id="PS50005">
    <property type="entry name" value="TPR"/>
    <property type="match status" value="2"/>
</dbReference>
<evidence type="ECO:0000256" key="2">
    <source>
        <dbReference type="ARBA" id="ARBA00022803"/>
    </source>
</evidence>
<evidence type="ECO:0000256" key="3">
    <source>
        <dbReference type="PROSITE-ProRule" id="PRU00339"/>
    </source>
</evidence>
<dbReference type="PANTHER" id="PTHR45188:SF2">
    <property type="entry name" value="DNAJ HOMOLOG SUBFAMILY C MEMBER 7"/>
    <property type="match status" value="1"/>
</dbReference>
<protein>
    <recommendedName>
        <fullName evidence="4">J domain-containing protein</fullName>
    </recommendedName>
</protein>
<dbReference type="Gene3D" id="1.25.40.10">
    <property type="entry name" value="Tetratricopeptide repeat domain"/>
    <property type="match status" value="1"/>
</dbReference>
<keyword evidence="1" id="KW-0677">Repeat</keyword>
<evidence type="ECO:0000256" key="1">
    <source>
        <dbReference type="ARBA" id="ARBA00022737"/>
    </source>
</evidence>
<organism evidence="5 6">
    <name type="scientific">Candidatus Edwardsbacteria bacterium GWF2_54_11</name>
    <dbReference type="NCBI Taxonomy" id="1817851"/>
    <lineage>
        <taxon>Bacteria</taxon>
        <taxon>Candidatus Edwardsiibacteriota</taxon>
    </lineage>
</organism>
<dbReference type="SMART" id="SM00271">
    <property type="entry name" value="DnaJ"/>
    <property type="match status" value="1"/>
</dbReference>
<evidence type="ECO:0000313" key="6">
    <source>
        <dbReference type="Proteomes" id="UP000177230"/>
    </source>
</evidence>
<dbReference type="PRINTS" id="PR00625">
    <property type="entry name" value="JDOMAIN"/>
</dbReference>
<dbReference type="EMBL" id="MFFM01000047">
    <property type="protein sequence ID" value="OGF08407.1"/>
    <property type="molecule type" value="Genomic_DNA"/>
</dbReference>
<dbReference type="AlphaFoldDB" id="A0A1F5R1T2"/>
<dbReference type="SUPFAM" id="SSF46565">
    <property type="entry name" value="Chaperone J-domain"/>
    <property type="match status" value="1"/>
</dbReference>
<proteinExistence type="predicted"/>
<dbReference type="InterPro" id="IPR019734">
    <property type="entry name" value="TPR_rpt"/>
</dbReference>
<reference evidence="5 6" key="1">
    <citation type="journal article" date="2016" name="Nat. Commun.">
        <title>Thousands of microbial genomes shed light on interconnected biogeochemical processes in an aquifer system.</title>
        <authorList>
            <person name="Anantharaman K."/>
            <person name="Brown C.T."/>
            <person name="Hug L.A."/>
            <person name="Sharon I."/>
            <person name="Castelle C.J."/>
            <person name="Probst A.J."/>
            <person name="Thomas B.C."/>
            <person name="Singh A."/>
            <person name="Wilkins M.J."/>
            <person name="Karaoz U."/>
            <person name="Brodie E.L."/>
            <person name="Williams K.H."/>
            <person name="Hubbard S.S."/>
            <person name="Banfield J.F."/>
        </authorList>
    </citation>
    <scope>NUCLEOTIDE SEQUENCE [LARGE SCALE GENOMIC DNA]</scope>
</reference>
<dbReference type="SUPFAM" id="SSF48452">
    <property type="entry name" value="TPR-like"/>
    <property type="match status" value="1"/>
</dbReference>
<dbReference type="Proteomes" id="UP000177230">
    <property type="component" value="Unassembled WGS sequence"/>
</dbReference>
<feature type="domain" description="J" evidence="4">
    <location>
        <begin position="6"/>
        <end position="74"/>
    </location>
</feature>
<dbReference type="InterPro" id="IPR001623">
    <property type="entry name" value="DnaJ_domain"/>
</dbReference>
<sequence length="218" mass="25019">MTQLKDYYSILGVDRLVSETEIKQAYRKLAMQYHPDKNPTESKEGLANSAFQDINEAYHTLIDKLRRAQYNKMLAEKAAGVQAHSVQDNQADMAYRHGVEAYKANEFKRAVEYFRAAAKLNPKKAIYYDRLGIAVIKAGGPLEEAKMYCDKAIQMEIYNAEHYLSLGIIYQLAGMAEKAKEQYKEALKWDPNNSQARQRYAIVEKETKKGIFGNLFKK</sequence>
<evidence type="ECO:0000313" key="5">
    <source>
        <dbReference type="EMBL" id="OGF08407.1"/>
    </source>
</evidence>
<dbReference type="Pfam" id="PF00226">
    <property type="entry name" value="DnaJ"/>
    <property type="match status" value="1"/>
</dbReference>
<feature type="repeat" description="TPR" evidence="3">
    <location>
        <begin position="91"/>
        <end position="124"/>
    </location>
</feature>
<dbReference type="CDD" id="cd06257">
    <property type="entry name" value="DnaJ"/>
    <property type="match status" value="1"/>
</dbReference>
<dbReference type="Gene3D" id="1.10.287.110">
    <property type="entry name" value="DnaJ domain"/>
    <property type="match status" value="1"/>
</dbReference>
<comment type="caution">
    <text evidence="5">The sequence shown here is derived from an EMBL/GenBank/DDBJ whole genome shotgun (WGS) entry which is preliminary data.</text>
</comment>
<dbReference type="PANTHER" id="PTHR45188">
    <property type="entry name" value="DNAJ PROTEIN P58IPK HOMOLOG"/>
    <property type="match status" value="1"/>
</dbReference>
<evidence type="ECO:0000259" key="4">
    <source>
        <dbReference type="PROSITE" id="PS50076"/>
    </source>
</evidence>
<gene>
    <name evidence="5" type="ORF">A2024_06790</name>
</gene>
<accession>A0A1F5R1T2</accession>